<dbReference type="PANTHER" id="PTHR46361">
    <property type="entry name" value="ELECTRON CARRIER/ PROTEIN DISULFIDE OXIDOREDUCTASE"/>
    <property type="match status" value="1"/>
</dbReference>
<reference evidence="3" key="1">
    <citation type="submission" date="2024-05" db="EMBL/GenBank/DDBJ databases">
        <title>Genome sequencing of novel strain.</title>
        <authorList>
            <person name="Ganbat D."/>
            <person name="Ganbat S."/>
            <person name="Lee S.-J."/>
        </authorList>
    </citation>
    <scope>NUCLEOTIDE SEQUENCE</scope>
    <source>
        <strain evidence="3">SMD15-11</strain>
    </source>
</reference>
<evidence type="ECO:0000313" key="3">
    <source>
        <dbReference type="EMBL" id="XDT72149.1"/>
    </source>
</evidence>
<dbReference type="EMBL" id="CP154858">
    <property type="protein sequence ID" value="XDT72149.1"/>
    <property type="molecule type" value="Genomic_DNA"/>
</dbReference>
<dbReference type="Pfam" id="PF04784">
    <property type="entry name" value="DUF547"/>
    <property type="match status" value="1"/>
</dbReference>
<protein>
    <submittedName>
        <fullName evidence="3">DUF547 domain-containing protein</fullName>
    </submittedName>
</protein>
<dbReference type="KEGG" id="tcd:AAIA72_15325"/>
<dbReference type="AlphaFoldDB" id="A0AB39UVI4"/>
<gene>
    <name evidence="3" type="ORF">AAIA72_15325</name>
</gene>
<dbReference type="InterPro" id="IPR006869">
    <property type="entry name" value="DUF547"/>
</dbReference>
<sequence length="265" mass="30832">MSVRRWAGTTAVWLSLLVMSLPAQAREPDWSLYARILKTYTYQGEKNGMPAVMVRYRDLKKDPDFPKVVEQLAKFPKSALKSHEEKLAFYLNGYNVLAIKMVLDHWPIEKLKALGTFYRPVWVHPAGTLAGEEVTLRYLENGVLRKMGDPRIHMALNCASMSCPDLRQEPYTAARIEEQLADQTRVFLKTNKAVRLSGDTLHVAIIFDWFKEDFEPVGGVEAFLRTYRPDLPPYKQLVADMPYHWEINEHLTMREKQQWLARFSW</sequence>
<keyword evidence="1" id="KW-0732">Signal</keyword>
<proteinExistence type="predicted"/>
<organism evidence="3">
    <name type="scientific">Thermohahella caldifontis</name>
    <dbReference type="NCBI Taxonomy" id="3142973"/>
    <lineage>
        <taxon>Bacteria</taxon>
        <taxon>Pseudomonadati</taxon>
        <taxon>Pseudomonadota</taxon>
        <taxon>Gammaproteobacteria</taxon>
        <taxon>Oceanospirillales</taxon>
        <taxon>Hahellaceae</taxon>
        <taxon>Thermohahella</taxon>
    </lineage>
</organism>
<dbReference type="PANTHER" id="PTHR46361:SF3">
    <property type="entry name" value="ELECTRON CARRIER_ PROTEIN DISULFIDE OXIDOREDUCTASE"/>
    <property type="match status" value="1"/>
</dbReference>
<name>A0AB39UVI4_9GAMM</name>
<feature type="domain" description="DUF547" evidence="2">
    <location>
        <begin position="82"/>
        <end position="188"/>
    </location>
</feature>
<feature type="chain" id="PRO_5044192730" evidence="1">
    <location>
        <begin position="26"/>
        <end position="265"/>
    </location>
</feature>
<evidence type="ECO:0000256" key="1">
    <source>
        <dbReference type="SAM" id="SignalP"/>
    </source>
</evidence>
<evidence type="ECO:0000259" key="2">
    <source>
        <dbReference type="Pfam" id="PF04784"/>
    </source>
</evidence>
<dbReference type="RefSeq" id="WP_369601163.1">
    <property type="nucleotide sequence ID" value="NZ_CP154858.1"/>
</dbReference>
<accession>A0AB39UVI4</accession>
<feature type="signal peptide" evidence="1">
    <location>
        <begin position="1"/>
        <end position="25"/>
    </location>
</feature>